<keyword evidence="1" id="KW-0812">Transmembrane</keyword>
<dbReference type="EMBL" id="PGTL01000005">
    <property type="protein sequence ID" value="PJF43022.1"/>
    <property type="molecule type" value="Genomic_DNA"/>
</dbReference>
<protein>
    <recommendedName>
        <fullName evidence="2">Baseplate protein J-like barrel domain-containing protein</fullName>
    </recommendedName>
</protein>
<proteinExistence type="predicted"/>
<evidence type="ECO:0000313" key="3">
    <source>
        <dbReference type="EMBL" id="PJF43022.1"/>
    </source>
</evidence>
<dbReference type="AlphaFoldDB" id="A0A2M8PZQ0"/>
<feature type="domain" description="Baseplate protein J-like barrel" evidence="2">
    <location>
        <begin position="237"/>
        <end position="316"/>
    </location>
</feature>
<name>A0A2M8PZQ0_9CHLR</name>
<keyword evidence="1" id="KW-1133">Transmembrane helix</keyword>
<comment type="caution">
    <text evidence="3">The sequence shown here is derived from an EMBL/GenBank/DDBJ whole genome shotgun (WGS) entry which is preliminary data.</text>
</comment>
<reference evidence="3 4" key="1">
    <citation type="submission" date="2017-11" db="EMBL/GenBank/DDBJ databases">
        <title>Evolution of Phototrophy in the Chloroflexi Phylum Driven by Horizontal Gene Transfer.</title>
        <authorList>
            <person name="Ward L.M."/>
            <person name="Hemp J."/>
            <person name="Shih P.M."/>
            <person name="Mcglynn S.E."/>
            <person name="Fischer W."/>
        </authorList>
    </citation>
    <scope>NUCLEOTIDE SEQUENCE [LARGE SCALE GENOMIC DNA]</scope>
    <source>
        <strain evidence="3">CP1_1M</strain>
    </source>
</reference>
<evidence type="ECO:0000259" key="2">
    <source>
        <dbReference type="Pfam" id="PF04865"/>
    </source>
</evidence>
<gene>
    <name evidence="3" type="ORF">CUN50_01855</name>
</gene>
<sequence>MRLQIIQLEPYDDVISARDQLAFVKAERVLLILPRQGGILQRKLDLLLLQREAARRGVRLALVSADPCVIAHARELNISVFRSLRESQRKKWRKPHSQVFLARQERAEQPLDAHDLQELRLRASRLRRLTARERRRQRLIRNGVAILLLAVALFAAYLLLPAAEVIITPSQAQISASLPIIADPNATQIDVERGRVPAIAEFLEVEATVSIPPSGLVDVPSGRARGEVVFYNLVESAVEVPANTILSTVGVRSARFRTLVDATLAAGVGQTAKVPIEALEESLGVVGNVPAGAIVNIEGGLGRAISVRNLEPTRGGTVREQAVVTRADYDRLLVIGRAQLLQNALTEVSARLSGTQIVVPNGIRILNEGAEEVSYSALIGDQVDVLSLTIRARVQALIIDEQAARQAMLARLSREIPSGHRLLLETINYNRSPLQAADAQGRVTFLMYATASVVANVDSALLRQRLAGMSVSAALERMNRELLLDPLRPPQIALYPNLFGRLPLLPMRITITVRLPEGALQS</sequence>
<organism evidence="3 4">
    <name type="scientific">Candidatus Thermofonsia Clade 1 bacterium</name>
    <dbReference type="NCBI Taxonomy" id="2364210"/>
    <lineage>
        <taxon>Bacteria</taxon>
        <taxon>Bacillati</taxon>
        <taxon>Chloroflexota</taxon>
        <taxon>Candidatus Thermofontia</taxon>
        <taxon>Candidatus Thermofonsia Clade 1</taxon>
    </lineage>
</organism>
<dbReference type="Proteomes" id="UP000228947">
    <property type="component" value="Unassembled WGS sequence"/>
</dbReference>
<accession>A0A2M8PZQ0</accession>
<keyword evidence="1" id="KW-0472">Membrane</keyword>
<dbReference type="InterPro" id="IPR006949">
    <property type="entry name" value="Barrel_Baseplate_J-like"/>
</dbReference>
<feature type="transmembrane region" description="Helical" evidence="1">
    <location>
        <begin position="139"/>
        <end position="160"/>
    </location>
</feature>
<evidence type="ECO:0000256" key="1">
    <source>
        <dbReference type="SAM" id="Phobius"/>
    </source>
</evidence>
<dbReference type="Pfam" id="PF04865">
    <property type="entry name" value="Baseplate_J"/>
    <property type="match status" value="1"/>
</dbReference>
<evidence type="ECO:0000313" key="4">
    <source>
        <dbReference type="Proteomes" id="UP000228947"/>
    </source>
</evidence>